<dbReference type="PANTHER" id="PTHR10194">
    <property type="entry name" value="RAS GTPASE-ACTIVATING PROTEINS"/>
    <property type="match status" value="1"/>
</dbReference>
<evidence type="ECO:0000256" key="1">
    <source>
        <dbReference type="ARBA" id="ARBA00022468"/>
    </source>
</evidence>
<keyword evidence="2" id="KW-0597">Phosphoprotein</keyword>
<dbReference type="InterPro" id="IPR039360">
    <property type="entry name" value="Ras_GTPase"/>
</dbReference>
<name>A0ABU7A4Z6_9TELE</name>
<feature type="domain" description="Ras-GAP" evidence="3">
    <location>
        <begin position="1"/>
        <end position="57"/>
    </location>
</feature>
<sequence>MSAPRSNVHPDLLEHGENLEENQRNLLQITERFFQAIIGSSSDFPPQLRSVCHCLYQ</sequence>
<dbReference type="SUPFAM" id="SSF48350">
    <property type="entry name" value="GTPase activation domain, GAP"/>
    <property type="match status" value="1"/>
</dbReference>
<dbReference type="PANTHER" id="PTHR10194:SF142">
    <property type="entry name" value="NEUROFIBROMIN"/>
    <property type="match status" value="1"/>
</dbReference>
<evidence type="ECO:0000259" key="3">
    <source>
        <dbReference type="PROSITE" id="PS50018"/>
    </source>
</evidence>
<dbReference type="InterPro" id="IPR008936">
    <property type="entry name" value="Rho_GTPase_activation_prot"/>
</dbReference>
<dbReference type="PROSITE" id="PS50018">
    <property type="entry name" value="RAS_GTPASE_ACTIV_2"/>
    <property type="match status" value="1"/>
</dbReference>
<dbReference type="EMBL" id="JAHUTI010000861">
    <property type="protein sequence ID" value="MED6232485.1"/>
    <property type="molecule type" value="Genomic_DNA"/>
</dbReference>
<dbReference type="Pfam" id="PF00616">
    <property type="entry name" value="RasGAP"/>
    <property type="match status" value="1"/>
</dbReference>
<accession>A0ABU7A4Z6</accession>
<feature type="non-terminal residue" evidence="4">
    <location>
        <position position="57"/>
    </location>
</feature>
<dbReference type="Gene3D" id="1.10.506.10">
    <property type="entry name" value="GTPase Activation - p120gap, domain 1"/>
    <property type="match status" value="1"/>
</dbReference>
<organism evidence="4 5">
    <name type="scientific">Ataeniobius toweri</name>
    <dbReference type="NCBI Taxonomy" id="208326"/>
    <lineage>
        <taxon>Eukaryota</taxon>
        <taxon>Metazoa</taxon>
        <taxon>Chordata</taxon>
        <taxon>Craniata</taxon>
        <taxon>Vertebrata</taxon>
        <taxon>Euteleostomi</taxon>
        <taxon>Actinopterygii</taxon>
        <taxon>Neopterygii</taxon>
        <taxon>Teleostei</taxon>
        <taxon>Neoteleostei</taxon>
        <taxon>Acanthomorphata</taxon>
        <taxon>Ovalentaria</taxon>
        <taxon>Atherinomorphae</taxon>
        <taxon>Cyprinodontiformes</taxon>
        <taxon>Goodeidae</taxon>
        <taxon>Ataeniobius</taxon>
    </lineage>
</organism>
<reference evidence="4 5" key="1">
    <citation type="submission" date="2021-07" db="EMBL/GenBank/DDBJ databases">
        <authorList>
            <person name="Palmer J.M."/>
        </authorList>
    </citation>
    <scope>NUCLEOTIDE SEQUENCE [LARGE SCALE GENOMIC DNA]</scope>
    <source>
        <strain evidence="4 5">AT_MEX2019</strain>
        <tissue evidence="4">Muscle</tissue>
    </source>
</reference>
<proteinExistence type="predicted"/>
<evidence type="ECO:0000256" key="2">
    <source>
        <dbReference type="ARBA" id="ARBA00022553"/>
    </source>
</evidence>
<comment type="caution">
    <text evidence="4">The sequence shown here is derived from an EMBL/GenBank/DDBJ whole genome shotgun (WGS) entry which is preliminary data.</text>
</comment>
<keyword evidence="1" id="KW-0343">GTPase activation</keyword>
<evidence type="ECO:0000313" key="4">
    <source>
        <dbReference type="EMBL" id="MED6232485.1"/>
    </source>
</evidence>
<evidence type="ECO:0000313" key="5">
    <source>
        <dbReference type="Proteomes" id="UP001345963"/>
    </source>
</evidence>
<keyword evidence="5" id="KW-1185">Reference proteome</keyword>
<protein>
    <submittedName>
        <fullName evidence="4">Neurofibromin 1</fullName>
    </submittedName>
</protein>
<dbReference type="InterPro" id="IPR001936">
    <property type="entry name" value="RasGAP_dom"/>
</dbReference>
<dbReference type="Proteomes" id="UP001345963">
    <property type="component" value="Unassembled WGS sequence"/>
</dbReference>
<gene>
    <name evidence="4" type="primary">NF1_11</name>
    <name evidence="4" type="ORF">ATANTOWER_031134</name>
</gene>